<dbReference type="KEGG" id="des:DSOUD_3105"/>
<dbReference type="GO" id="GO:0003677">
    <property type="term" value="F:DNA binding"/>
    <property type="evidence" value="ECO:0007669"/>
    <property type="project" value="InterPro"/>
</dbReference>
<feature type="domain" description="DNA methylase N-4/N-6" evidence="7">
    <location>
        <begin position="85"/>
        <end position="442"/>
    </location>
</feature>
<reference evidence="8 9" key="1">
    <citation type="submission" date="2015-07" db="EMBL/GenBank/DDBJ databases">
        <title>Isolation and Genomic Characterization of a Novel Halophilic Metal-Reducing Deltaproteobacterium from the Deep Subsurface.</title>
        <authorList>
            <person name="Badalamenti J.P."/>
            <person name="Summers Z.M."/>
            <person name="Gralnick J.A."/>
            <person name="Bond D.R."/>
        </authorList>
    </citation>
    <scope>NUCLEOTIDE SEQUENCE [LARGE SCALE GENOMIC DNA]</scope>
    <source>
        <strain evidence="8 9">WTL</strain>
    </source>
</reference>
<dbReference type="InterPro" id="IPR029063">
    <property type="entry name" value="SAM-dependent_MTases_sf"/>
</dbReference>
<dbReference type="InterPro" id="IPR002941">
    <property type="entry name" value="DNA_methylase_N4/N6"/>
</dbReference>
<keyword evidence="9" id="KW-1185">Reference proteome</keyword>
<dbReference type="PIRSF" id="PIRSF015855">
    <property type="entry name" value="TypeIII_Mtase_mKpnI"/>
    <property type="match status" value="1"/>
</dbReference>
<dbReference type="GO" id="GO:0008170">
    <property type="term" value="F:N-methyltransferase activity"/>
    <property type="evidence" value="ECO:0007669"/>
    <property type="project" value="InterPro"/>
</dbReference>
<dbReference type="SUPFAM" id="SSF53335">
    <property type="entry name" value="S-adenosyl-L-methionine-dependent methyltransferases"/>
    <property type="match status" value="1"/>
</dbReference>
<protein>
    <recommendedName>
        <fullName evidence="2">site-specific DNA-methyltransferase (adenine-specific)</fullName>
        <ecNumber evidence="2">2.1.1.72</ecNumber>
    </recommendedName>
</protein>
<evidence type="ECO:0000313" key="8">
    <source>
        <dbReference type="EMBL" id="ALC17830.1"/>
    </source>
</evidence>
<evidence type="ECO:0000256" key="3">
    <source>
        <dbReference type="ARBA" id="ARBA00022603"/>
    </source>
</evidence>
<name>A0A0M4DBP4_9BACT</name>
<comment type="similarity">
    <text evidence="1">Belongs to the N(4)/N(6)-methyltransferase family.</text>
</comment>
<organism evidence="8 9">
    <name type="scientific">Desulfuromonas soudanensis</name>
    <dbReference type="NCBI Taxonomy" id="1603606"/>
    <lineage>
        <taxon>Bacteria</taxon>
        <taxon>Pseudomonadati</taxon>
        <taxon>Thermodesulfobacteriota</taxon>
        <taxon>Desulfuromonadia</taxon>
        <taxon>Desulfuromonadales</taxon>
        <taxon>Desulfuromonadaceae</taxon>
        <taxon>Desulfuromonas</taxon>
    </lineage>
</organism>
<dbReference type="PRINTS" id="PR00506">
    <property type="entry name" value="D21N6MTFRASE"/>
</dbReference>
<dbReference type="AlphaFoldDB" id="A0A0M4DBP4"/>
<comment type="catalytic activity">
    <reaction evidence="6">
        <text>a 2'-deoxyadenosine in DNA + S-adenosyl-L-methionine = an N(6)-methyl-2'-deoxyadenosine in DNA + S-adenosyl-L-homocysteine + H(+)</text>
        <dbReference type="Rhea" id="RHEA:15197"/>
        <dbReference type="Rhea" id="RHEA-COMP:12418"/>
        <dbReference type="Rhea" id="RHEA-COMP:12419"/>
        <dbReference type="ChEBI" id="CHEBI:15378"/>
        <dbReference type="ChEBI" id="CHEBI:57856"/>
        <dbReference type="ChEBI" id="CHEBI:59789"/>
        <dbReference type="ChEBI" id="CHEBI:90615"/>
        <dbReference type="ChEBI" id="CHEBI:90616"/>
        <dbReference type="EC" id="2.1.1.72"/>
    </reaction>
</comment>
<evidence type="ECO:0000256" key="5">
    <source>
        <dbReference type="ARBA" id="ARBA00022691"/>
    </source>
</evidence>
<evidence type="ECO:0000259" key="7">
    <source>
        <dbReference type="Pfam" id="PF01555"/>
    </source>
</evidence>
<dbReference type="Proteomes" id="UP000057158">
    <property type="component" value="Chromosome"/>
</dbReference>
<dbReference type="InterPro" id="IPR002295">
    <property type="entry name" value="N4/N6-MTase_EcoPI_Mod-like"/>
</dbReference>
<keyword evidence="3 8" id="KW-0489">Methyltransferase</keyword>
<sequence length="605" mass="69072">MTSKYERYSKEELVRIIEERDRKPKFGLVWERDEIDHDRSLNQDFIALDLLPEISCGDGPWSNLLIEGDNFDALRYLRMTHAGRVKCIYIDPPYNTGNKDFIYNDRFVDKDDLYKHSKWLEFMHRRLLLARDLLAEDGVLLVSINDDNRAKLELLLDQTLPGMRLGSFVWRTRQGSNVDQSCFLSVDHEHVLVYGGPGFEFLGYGKSYGMYSNPDKDPKGDWRPDNLTLGFSYQERPNLYYPLRDPKTDIFYPPNPDRIWVYATEERLKPGQRLQAKTMEEFIATGQILFPQEQRVEVWYSLAELKSAIESGDVPKTGKNPVLRLDLPDLEFWVGKKVGFNRPAFKRYKADLRNLNQPVSSWVVPTSEQKKYEADNSFVSGTNQEGAKAVAAIFGTKTFNYAKPPSLIKELVRQAAGENDLVMDFFAGSGTTAQAVLELNREDGGNRRFVMVSATEATSAEPEKNICRDVCAERIRRVIEGYGDKEGTGGDFAYLRVRRIEQEAVLTEIDHSQVWIALQLIYRQNFAPFTDTNPLQQSLTSDGGLVYATQISDNAVTRIIELAATVPHLTVYTWQPGLLRNRINVEGVTIEQIPHYLVSRFGGAA</sequence>
<dbReference type="InterPro" id="IPR002052">
    <property type="entry name" value="DNA_methylase_N6_adenine_CS"/>
</dbReference>
<evidence type="ECO:0000256" key="1">
    <source>
        <dbReference type="ARBA" id="ARBA00006594"/>
    </source>
</evidence>
<dbReference type="EC" id="2.1.1.72" evidence="2"/>
<accession>A0A0M4DBP4</accession>
<dbReference type="GO" id="GO:0009007">
    <property type="term" value="F:site-specific DNA-methyltransferase (adenine-specific) activity"/>
    <property type="evidence" value="ECO:0007669"/>
    <property type="project" value="UniProtKB-EC"/>
</dbReference>
<evidence type="ECO:0000256" key="2">
    <source>
        <dbReference type="ARBA" id="ARBA00011900"/>
    </source>
</evidence>
<evidence type="ECO:0000313" key="9">
    <source>
        <dbReference type="Proteomes" id="UP000057158"/>
    </source>
</evidence>
<dbReference type="PROSITE" id="PS00092">
    <property type="entry name" value="N6_MTASE"/>
    <property type="match status" value="1"/>
</dbReference>
<dbReference type="EMBL" id="CP010802">
    <property type="protein sequence ID" value="ALC17830.1"/>
    <property type="molecule type" value="Genomic_DNA"/>
</dbReference>
<proteinExistence type="inferred from homology"/>
<evidence type="ECO:0000256" key="4">
    <source>
        <dbReference type="ARBA" id="ARBA00022679"/>
    </source>
</evidence>
<dbReference type="STRING" id="1603606.DSOUD_3105"/>
<evidence type="ECO:0000256" key="6">
    <source>
        <dbReference type="ARBA" id="ARBA00047942"/>
    </source>
</evidence>
<keyword evidence="4" id="KW-0808">Transferase</keyword>
<keyword evidence="5" id="KW-0949">S-adenosyl-L-methionine</keyword>
<dbReference type="Pfam" id="PF01555">
    <property type="entry name" value="N6_N4_Mtase"/>
    <property type="match status" value="1"/>
</dbReference>
<dbReference type="PATRIC" id="fig|1603606.3.peg.3351"/>
<dbReference type="REBASE" id="125810">
    <property type="entry name" value="M.DspWTLORF3105P"/>
</dbReference>
<dbReference type="GO" id="GO:0032259">
    <property type="term" value="P:methylation"/>
    <property type="evidence" value="ECO:0007669"/>
    <property type="project" value="UniProtKB-KW"/>
</dbReference>
<gene>
    <name evidence="8" type="ORF">DSOUD_3105</name>
</gene>
<dbReference type="Gene3D" id="3.40.50.150">
    <property type="entry name" value="Vaccinia Virus protein VP39"/>
    <property type="match status" value="1"/>
</dbReference>
<dbReference type="RefSeq" id="WP_053551812.1">
    <property type="nucleotide sequence ID" value="NZ_CP010802.1"/>
</dbReference>